<comment type="similarity">
    <text evidence="3 7">Belongs to the NAD(P)-dependent epimerase/dehydratase family. dTDP-glucose dehydratase subfamily.</text>
</comment>
<dbReference type="PATRIC" id="fig|1619025.3.peg.253"/>
<evidence type="ECO:0000256" key="1">
    <source>
        <dbReference type="ARBA" id="ARBA00001539"/>
    </source>
</evidence>
<evidence type="ECO:0000256" key="4">
    <source>
        <dbReference type="ARBA" id="ARBA00011990"/>
    </source>
</evidence>
<dbReference type="SUPFAM" id="SSF51735">
    <property type="entry name" value="NAD(P)-binding Rossmann-fold domains"/>
    <property type="match status" value="1"/>
</dbReference>
<dbReference type="EMBL" id="LCJR01000005">
    <property type="protein sequence ID" value="KKT82521.1"/>
    <property type="molecule type" value="Genomic_DNA"/>
</dbReference>
<protein>
    <recommendedName>
        <fullName evidence="4 7">dTDP-glucose 4,6-dehydratase</fullName>
        <ecNumber evidence="4 7">4.2.1.46</ecNumber>
    </recommendedName>
</protein>
<evidence type="ECO:0000259" key="8">
    <source>
        <dbReference type="Pfam" id="PF16363"/>
    </source>
</evidence>
<evidence type="ECO:0000256" key="3">
    <source>
        <dbReference type="ARBA" id="ARBA00008178"/>
    </source>
</evidence>
<evidence type="ECO:0000313" key="10">
    <source>
        <dbReference type="Proteomes" id="UP000034032"/>
    </source>
</evidence>
<dbReference type="InterPro" id="IPR036291">
    <property type="entry name" value="NAD(P)-bd_dom_sf"/>
</dbReference>
<evidence type="ECO:0000256" key="7">
    <source>
        <dbReference type="RuleBase" id="RU004473"/>
    </source>
</evidence>
<dbReference type="Pfam" id="PF16363">
    <property type="entry name" value="GDP_Man_Dehyd"/>
    <property type="match status" value="1"/>
</dbReference>
<evidence type="ECO:0000256" key="2">
    <source>
        <dbReference type="ARBA" id="ARBA00001911"/>
    </source>
</evidence>
<dbReference type="Proteomes" id="UP000034032">
    <property type="component" value="Unassembled WGS sequence"/>
</dbReference>
<dbReference type="CDD" id="cd05246">
    <property type="entry name" value="dTDP_GD_SDR_e"/>
    <property type="match status" value="1"/>
</dbReference>
<dbReference type="InterPro" id="IPR005888">
    <property type="entry name" value="dTDP_Gluc_deHydtase"/>
</dbReference>
<reference evidence="9 10" key="1">
    <citation type="journal article" date="2015" name="Nature">
        <title>rRNA introns, odd ribosomes, and small enigmatic genomes across a large radiation of phyla.</title>
        <authorList>
            <person name="Brown C.T."/>
            <person name="Hug L.A."/>
            <person name="Thomas B.C."/>
            <person name="Sharon I."/>
            <person name="Castelle C.J."/>
            <person name="Singh A."/>
            <person name="Wilkins M.J."/>
            <person name="Williams K.H."/>
            <person name="Banfield J.F."/>
        </authorList>
    </citation>
    <scope>NUCLEOTIDE SEQUENCE [LARGE SCALE GENOMIC DNA]</scope>
</reference>
<comment type="cofactor">
    <cofactor evidence="2 7">
        <name>NAD(+)</name>
        <dbReference type="ChEBI" id="CHEBI:57540"/>
    </cofactor>
</comment>
<evidence type="ECO:0000313" key="9">
    <source>
        <dbReference type="EMBL" id="KKT82521.1"/>
    </source>
</evidence>
<comment type="caution">
    <text evidence="9">The sequence shown here is derived from an EMBL/GenBank/DDBJ whole genome shotgun (WGS) entry which is preliminary data.</text>
</comment>
<gene>
    <name evidence="9" type="ORF">UW79_C0005G0046</name>
</gene>
<name>A0A0G1KFJ3_9BACT</name>
<keyword evidence="6 7" id="KW-0456">Lyase</keyword>
<sequence>MLVLKKYLINMATWRSSKRIGLQNRHSWVQVPSWPQVMKIPPQPIAEIYPNNLSTGYQKNMIYKNILVTGGCGFIGSHFIRYLVDRYPNANIVNVDLLTYCGNPENVKDVSTHPRYKFYRADIGDFKAMRDILNQHQIECIVNFAAESDNNKAVLSPADFIRTNAFGTGILLEAARQSETIKRFHHISTCEVFGQLPLKSKSKFKENSPYQPRTPYNASKASGDLVAKSYYHTFGLPVTISYCANNYGSHQFPEKVIPVFAIRALKNEPLPVFKSSGNKREWIHVSDHCRAIDLILEKGKVGEAYNIGTGLEKTVTNIADDILKILKKPQTLKRVVPDRPGHDSRYLLDSSKMKKLGWKPKVSWKDGFAETVNWYKDNSSWWEPLLAKSHSWK</sequence>
<feature type="domain" description="NAD(P)-binding" evidence="8">
    <location>
        <begin position="67"/>
        <end position="370"/>
    </location>
</feature>
<dbReference type="Gene3D" id="3.90.25.10">
    <property type="entry name" value="UDP-galactose 4-epimerase, domain 1"/>
    <property type="match status" value="1"/>
</dbReference>
<comment type="catalytic activity">
    <reaction evidence="1 7">
        <text>dTDP-alpha-D-glucose = dTDP-4-dehydro-6-deoxy-alpha-D-glucose + H2O</text>
        <dbReference type="Rhea" id="RHEA:17221"/>
        <dbReference type="ChEBI" id="CHEBI:15377"/>
        <dbReference type="ChEBI" id="CHEBI:57477"/>
        <dbReference type="ChEBI" id="CHEBI:57649"/>
        <dbReference type="EC" id="4.2.1.46"/>
    </reaction>
</comment>
<evidence type="ECO:0000256" key="6">
    <source>
        <dbReference type="ARBA" id="ARBA00023239"/>
    </source>
</evidence>
<accession>A0A0G1KFJ3</accession>
<dbReference type="GO" id="GO:0008460">
    <property type="term" value="F:dTDP-glucose 4,6-dehydratase activity"/>
    <property type="evidence" value="ECO:0007669"/>
    <property type="project" value="UniProtKB-EC"/>
</dbReference>
<dbReference type="EC" id="4.2.1.46" evidence="4 7"/>
<dbReference type="GO" id="GO:0009225">
    <property type="term" value="P:nucleotide-sugar metabolic process"/>
    <property type="evidence" value="ECO:0007669"/>
    <property type="project" value="InterPro"/>
</dbReference>
<organism evidence="9 10">
    <name type="scientific">Candidatus Yanofskybacteria bacterium GW2011_GWA2_44_9</name>
    <dbReference type="NCBI Taxonomy" id="1619025"/>
    <lineage>
        <taxon>Bacteria</taxon>
        <taxon>Candidatus Yanofskyibacteriota</taxon>
    </lineage>
</organism>
<proteinExistence type="inferred from homology"/>
<dbReference type="Gene3D" id="3.40.50.720">
    <property type="entry name" value="NAD(P)-binding Rossmann-like Domain"/>
    <property type="match status" value="1"/>
</dbReference>
<dbReference type="AlphaFoldDB" id="A0A0G1KFJ3"/>
<dbReference type="NCBIfam" id="TIGR01181">
    <property type="entry name" value="dTDP_gluc_dehyt"/>
    <property type="match status" value="1"/>
</dbReference>
<evidence type="ECO:0000256" key="5">
    <source>
        <dbReference type="ARBA" id="ARBA00023027"/>
    </source>
</evidence>
<keyword evidence="5" id="KW-0520">NAD</keyword>
<dbReference type="PANTHER" id="PTHR43000">
    <property type="entry name" value="DTDP-D-GLUCOSE 4,6-DEHYDRATASE-RELATED"/>
    <property type="match status" value="1"/>
</dbReference>
<dbReference type="InterPro" id="IPR016040">
    <property type="entry name" value="NAD(P)-bd_dom"/>
</dbReference>